<keyword evidence="1" id="KW-1185">Reference proteome</keyword>
<name>A0A915CS84_9BILA</name>
<dbReference type="WBParaSite" id="jg1207">
    <property type="protein sequence ID" value="jg1207"/>
    <property type="gene ID" value="jg1207"/>
</dbReference>
<sequence length="178" mass="19908">MMNDWQCVSCGYLHSPMRPICYCGVNRPLVDILPEVSSSDISSPCSAVSLIQSTSTSHTILSAPHILSNRSESQLVPRNKTECALKSLAYKRFIVLENPDRAEIAVMQDAYEKLGSGTSPCGKKTWQEIKSLTNKRDRGDYRKRKDGNYCLLTARSDGKKLMPYVLLKRKRPVPAIVS</sequence>
<dbReference type="Proteomes" id="UP000887574">
    <property type="component" value="Unplaced"/>
</dbReference>
<accession>A0A915CS84</accession>
<evidence type="ECO:0000313" key="1">
    <source>
        <dbReference type="Proteomes" id="UP000887574"/>
    </source>
</evidence>
<reference evidence="2" key="1">
    <citation type="submission" date="2022-11" db="UniProtKB">
        <authorList>
            <consortium name="WormBaseParasite"/>
        </authorList>
    </citation>
    <scope>IDENTIFICATION</scope>
</reference>
<evidence type="ECO:0000313" key="2">
    <source>
        <dbReference type="WBParaSite" id="jg1207"/>
    </source>
</evidence>
<protein>
    <submittedName>
        <fullName evidence="2">Uncharacterized protein</fullName>
    </submittedName>
</protein>
<dbReference type="AlphaFoldDB" id="A0A915CS84"/>
<organism evidence="1 2">
    <name type="scientific">Ditylenchus dipsaci</name>
    <dbReference type="NCBI Taxonomy" id="166011"/>
    <lineage>
        <taxon>Eukaryota</taxon>
        <taxon>Metazoa</taxon>
        <taxon>Ecdysozoa</taxon>
        <taxon>Nematoda</taxon>
        <taxon>Chromadorea</taxon>
        <taxon>Rhabditida</taxon>
        <taxon>Tylenchina</taxon>
        <taxon>Tylenchomorpha</taxon>
        <taxon>Sphaerularioidea</taxon>
        <taxon>Anguinidae</taxon>
        <taxon>Anguininae</taxon>
        <taxon>Ditylenchus</taxon>
    </lineage>
</organism>
<proteinExistence type="predicted"/>